<sequence length="146" mass="15619">MPAGDRIEQMVREIAVRHGVAVGRDDPILMLLTINERLVQDGEIAQRALLDQFKSELEGMTRRVGDEAKTQAASALQATLQAGQAALTLAVQESSAAVAEVVRAEVQNSARAVQAQLRDARRVSLMSMGASLLVLLAAFVVAWGGR</sequence>
<protein>
    <submittedName>
        <fullName evidence="2">Conjugal transfer protein TraM</fullName>
    </submittedName>
</protein>
<keyword evidence="3" id="KW-1185">Reference proteome</keyword>
<dbReference type="AlphaFoldDB" id="A0A848FDC1"/>
<dbReference type="InterPro" id="IPR028140">
    <property type="entry name" value="TraM"/>
</dbReference>
<evidence type="ECO:0000256" key="1">
    <source>
        <dbReference type="SAM" id="Phobius"/>
    </source>
</evidence>
<evidence type="ECO:0000313" key="3">
    <source>
        <dbReference type="Proteomes" id="UP000574067"/>
    </source>
</evidence>
<dbReference type="GO" id="GO:0009372">
    <property type="term" value="P:quorum sensing"/>
    <property type="evidence" value="ECO:0007669"/>
    <property type="project" value="InterPro"/>
</dbReference>
<gene>
    <name evidence="2" type="ORF">HHL10_18605</name>
</gene>
<dbReference type="EMBL" id="JABBFW010000014">
    <property type="protein sequence ID" value="NML16996.1"/>
    <property type="molecule type" value="Genomic_DNA"/>
</dbReference>
<organism evidence="2 3">
    <name type="scientific">Azohydromonas caseinilytica</name>
    <dbReference type="NCBI Taxonomy" id="2728836"/>
    <lineage>
        <taxon>Bacteria</taxon>
        <taxon>Pseudomonadati</taxon>
        <taxon>Pseudomonadota</taxon>
        <taxon>Betaproteobacteria</taxon>
        <taxon>Burkholderiales</taxon>
        <taxon>Sphaerotilaceae</taxon>
        <taxon>Azohydromonas</taxon>
    </lineage>
</organism>
<dbReference type="Pfam" id="PF11657">
    <property type="entry name" value="Activator-TraM"/>
    <property type="match status" value="1"/>
</dbReference>
<comment type="caution">
    <text evidence="2">The sequence shown here is derived from an EMBL/GenBank/DDBJ whole genome shotgun (WGS) entry which is preliminary data.</text>
</comment>
<dbReference type="NCBIfam" id="NF010470">
    <property type="entry name" value="PRK13895.1"/>
    <property type="match status" value="1"/>
</dbReference>
<proteinExistence type="predicted"/>
<evidence type="ECO:0000313" key="2">
    <source>
        <dbReference type="EMBL" id="NML16996.1"/>
    </source>
</evidence>
<accession>A0A848FDC1</accession>
<keyword evidence="1" id="KW-0472">Membrane</keyword>
<reference evidence="2 3" key="1">
    <citation type="submission" date="2020-04" db="EMBL/GenBank/DDBJ databases">
        <title>Azohydromonas sp. isolated from soil.</title>
        <authorList>
            <person name="Dahal R.H."/>
        </authorList>
    </citation>
    <scope>NUCLEOTIDE SEQUENCE [LARGE SCALE GENOMIC DNA]</scope>
    <source>
        <strain evidence="2 3">G-1-1-14</strain>
    </source>
</reference>
<dbReference type="Proteomes" id="UP000574067">
    <property type="component" value="Unassembled WGS sequence"/>
</dbReference>
<name>A0A848FDC1_9BURK</name>
<feature type="transmembrane region" description="Helical" evidence="1">
    <location>
        <begin position="123"/>
        <end position="143"/>
    </location>
</feature>
<keyword evidence="1" id="KW-0812">Transmembrane</keyword>
<dbReference type="RefSeq" id="WP_169161898.1">
    <property type="nucleotide sequence ID" value="NZ_JABBFW010000014.1"/>
</dbReference>
<keyword evidence="1" id="KW-1133">Transmembrane helix</keyword>